<keyword evidence="2" id="KW-1185">Reference proteome</keyword>
<name>A0A1Q3C3E8_CEPFO</name>
<dbReference type="EMBL" id="BDDD01001272">
    <property type="protein sequence ID" value="GAV74749.1"/>
    <property type="molecule type" value="Genomic_DNA"/>
</dbReference>
<dbReference type="AlphaFoldDB" id="A0A1Q3C3E8"/>
<dbReference type="InParanoid" id="A0A1Q3C3E8"/>
<comment type="caution">
    <text evidence="1">The sequence shown here is derived from an EMBL/GenBank/DDBJ whole genome shotgun (WGS) entry which is preliminary data.</text>
</comment>
<evidence type="ECO:0000313" key="2">
    <source>
        <dbReference type="Proteomes" id="UP000187406"/>
    </source>
</evidence>
<organism evidence="1 2">
    <name type="scientific">Cephalotus follicularis</name>
    <name type="common">Albany pitcher plant</name>
    <dbReference type="NCBI Taxonomy" id="3775"/>
    <lineage>
        <taxon>Eukaryota</taxon>
        <taxon>Viridiplantae</taxon>
        <taxon>Streptophyta</taxon>
        <taxon>Embryophyta</taxon>
        <taxon>Tracheophyta</taxon>
        <taxon>Spermatophyta</taxon>
        <taxon>Magnoliopsida</taxon>
        <taxon>eudicotyledons</taxon>
        <taxon>Gunneridae</taxon>
        <taxon>Pentapetalae</taxon>
        <taxon>rosids</taxon>
        <taxon>fabids</taxon>
        <taxon>Oxalidales</taxon>
        <taxon>Cephalotaceae</taxon>
        <taxon>Cephalotus</taxon>
    </lineage>
</organism>
<accession>A0A1Q3C3E8</accession>
<dbReference type="OrthoDB" id="692779at2759"/>
<protein>
    <submittedName>
        <fullName evidence="1">Uncharacterized protein</fullName>
    </submittedName>
</protein>
<evidence type="ECO:0000313" key="1">
    <source>
        <dbReference type="EMBL" id="GAV74749.1"/>
    </source>
</evidence>
<reference evidence="2" key="1">
    <citation type="submission" date="2016-04" db="EMBL/GenBank/DDBJ databases">
        <title>Cephalotus genome sequencing.</title>
        <authorList>
            <person name="Fukushima K."/>
            <person name="Hasebe M."/>
            <person name="Fang X."/>
        </authorList>
    </citation>
    <scope>NUCLEOTIDE SEQUENCE [LARGE SCALE GENOMIC DNA]</scope>
    <source>
        <strain evidence="2">cv. St1</strain>
    </source>
</reference>
<proteinExistence type="predicted"/>
<dbReference type="Proteomes" id="UP000187406">
    <property type="component" value="Unassembled WGS sequence"/>
</dbReference>
<sequence>MEGDLPHRRSAYFPGCMMSPSCFPVHEEVEYTRIDYRNGNSKRSRRWRNLLRRIILLRDGINIYRSSNKPLSFHYDAVSYAQNFDEGCHHEESGRCPQVLQDVR</sequence>
<gene>
    <name evidence="1" type="ORF">CFOL_v3_18229</name>
</gene>